<protein>
    <submittedName>
        <fullName evidence="1">Uncharacterized protein</fullName>
    </submittedName>
</protein>
<gene>
    <name evidence="1" type="ORF">PRABACTJOHN_02019</name>
</gene>
<name>B7BAG2_9BACT</name>
<dbReference type="AlphaFoldDB" id="B7BAG2"/>
<reference evidence="1 2" key="1">
    <citation type="submission" date="2008-10" db="EMBL/GenBank/DDBJ databases">
        <title>Draft genome sequence of Parabacteroides johnsonii (DSM 18315).</title>
        <authorList>
            <person name="Sudarsanam P."/>
            <person name="Ley R."/>
            <person name="Guruge J."/>
            <person name="Turnbaugh P.J."/>
            <person name="Mahowald M."/>
            <person name="Liep D."/>
            <person name="Gordon J."/>
        </authorList>
    </citation>
    <scope>NUCLEOTIDE SEQUENCE [LARGE SCALE GENOMIC DNA]</scope>
    <source>
        <strain evidence="1 2">DSM 18315</strain>
    </source>
</reference>
<sequence length="47" mass="5190">MNYAPKVCNSFGLKKKGSHTSLHAPLANTKQSTKNYCLNTFSDLSDK</sequence>
<evidence type="ECO:0000313" key="1">
    <source>
        <dbReference type="EMBL" id="EEC96569.1"/>
    </source>
</evidence>
<dbReference type="EMBL" id="ABYH01000228">
    <property type="protein sequence ID" value="EEC96569.1"/>
    <property type="molecule type" value="Genomic_DNA"/>
</dbReference>
<dbReference type="STRING" id="537006.PRABACTJOHN_02019"/>
<dbReference type="Proteomes" id="UP000005510">
    <property type="component" value="Unassembled WGS sequence"/>
</dbReference>
<reference evidence="1 2" key="2">
    <citation type="submission" date="2008-10" db="EMBL/GenBank/DDBJ databases">
        <authorList>
            <person name="Fulton L."/>
            <person name="Clifton S."/>
            <person name="Fulton B."/>
            <person name="Xu J."/>
            <person name="Minx P."/>
            <person name="Pepin K.H."/>
            <person name="Johnson M."/>
            <person name="Bhonagiri V."/>
            <person name="Nash W.E."/>
            <person name="Mardis E.R."/>
            <person name="Wilson R.K."/>
        </authorList>
    </citation>
    <scope>NUCLEOTIDE SEQUENCE [LARGE SCALE GENOMIC DNA]</scope>
    <source>
        <strain evidence="1 2">DSM 18315</strain>
    </source>
</reference>
<comment type="caution">
    <text evidence="1">The sequence shown here is derived from an EMBL/GenBank/DDBJ whole genome shotgun (WGS) entry which is preliminary data.</text>
</comment>
<proteinExistence type="predicted"/>
<accession>B7BAG2</accession>
<dbReference type="HOGENOM" id="CLU_3171211_0_0_10"/>
<evidence type="ECO:0000313" key="2">
    <source>
        <dbReference type="Proteomes" id="UP000005510"/>
    </source>
</evidence>
<organism evidence="1 2">
    <name type="scientific">Parabacteroides johnsonii DSM 18315</name>
    <dbReference type="NCBI Taxonomy" id="537006"/>
    <lineage>
        <taxon>Bacteria</taxon>
        <taxon>Pseudomonadati</taxon>
        <taxon>Bacteroidota</taxon>
        <taxon>Bacteroidia</taxon>
        <taxon>Bacteroidales</taxon>
        <taxon>Tannerellaceae</taxon>
        <taxon>Parabacteroides</taxon>
    </lineage>
</organism>